<dbReference type="EMBL" id="KZ819637">
    <property type="protein sequence ID" value="PWN89437.1"/>
    <property type="molecule type" value="Genomic_DNA"/>
</dbReference>
<feature type="region of interest" description="Disordered" evidence="1">
    <location>
        <begin position="122"/>
        <end position="150"/>
    </location>
</feature>
<sequence length="740" mass="83058">MEGGSSLTGPNLAACALALCYAYRDPNVPPSPLCSRLLSHSARLVLSASHTPPANLEDFLDELRSALDAAPSTSSLAVVDPDALIDELCETIRLLLVEAATRPAAFHALFQRVDRVLFRSEDEEHDVESDDDDDEEVVDEEGNRIPRRPRHIDARSPLGRFLRGIYARYSGADERSIVKAAAQLDVWVNGQAHRPNDQPLDEDEKPASVRYRLAMLRGDYTTARAVREGSLDQAPGEYDARLHHTLLADAEFYLDTKAFEMARDSLNEALHVARASRDLEFLAVCDRVMRRIQCQEEMYLPASSSSSPRHGASSTMGERLARSDMWELQRDIDRGQPRARVLAFLEESSHQQPASHISGTQRSLLMAQMWSEVGIQEAAAASTKSHTHQLSFVLHEAGQLAEGGDYEAALSMLIDVDLVDRLTFPSYQRWFPTLWRIVYLEARRASRSKAVSAIRRIYPDVARDVDGEAATDVDMKAADRDEVMHGRRIRATCKEQLLGQLRTATECFGRVGQRRRALAMVKEVEERAERAQMFIVHRMARLARVEVLLMDDDHVMLDDDEGQENDDGGEDVYEEQGDADRGRRPEESTGEVARNILEQILPQCLVDVDVERRAQAKWAYARSILAHLQARRDAERTVAARDVEAEEQEALQWLEQSEKDYEKAGMLRQQSMVLTAILALLQSRQGRRDSEVEVVAMRSEAVKRRADEAEHAPLYRPIDERVAQIKSLVGLVGARVVAGA</sequence>
<evidence type="ECO:0000256" key="1">
    <source>
        <dbReference type="SAM" id="MobiDB-lite"/>
    </source>
</evidence>
<dbReference type="InParanoid" id="A0A316YJ36"/>
<evidence type="ECO:0000313" key="3">
    <source>
        <dbReference type="Proteomes" id="UP000245768"/>
    </source>
</evidence>
<feature type="compositionally biased region" description="Acidic residues" evidence="1">
    <location>
        <begin position="558"/>
        <end position="577"/>
    </location>
</feature>
<dbReference type="STRING" id="215250.A0A316YJ36"/>
<proteinExistence type="predicted"/>
<accession>A0A316YJ36</accession>
<evidence type="ECO:0000313" key="2">
    <source>
        <dbReference type="EMBL" id="PWN89437.1"/>
    </source>
</evidence>
<feature type="compositionally biased region" description="Acidic residues" evidence="1">
    <location>
        <begin position="123"/>
        <end position="140"/>
    </location>
</feature>
<dbReference type="AlphaFoldDB" id="A0A316YJ36"/>
<feature type="compositionally biased region" description="Basic and acidic residues" evidence="1">
    <location>
        <begin position="578"/>
        <end position="587"/>
    </location>
</feature>
<dbReference type="RefSeq" id="XP_025376635.1">
    <property type="nucleotide sequence ID" value="XM_025522136.1"/>
</dbReference>
<organism evidence="2 3">
    <name type="scientific">Acaromyces ingoldii</name>
    <dbReference type="NCBI Taxonomy" id="215250"/>
    <lineage>
        <taxon>Eukaryota</taxon>
        <taxon>Fungi</taxon>
        <taxon>Dikarya</taxon>
        <taxon>Basidiomycota</taxon>
        <taxon>Ustilaginomycotina</taxon>
        <taxon>Exobasidiomycetes</taxon>
        <taxon>Exobasidiales</taxon>
        <taxon>Cryptobasidiaceae</taxon>
        <taxon>Acaromyces</taxon>
    </lineage>
</organism>
<feature type="region of interest" description="Disordered" evidence="1">
    <location>
        <begin position="557"/>
        <end position="590"/>
    </location>
</feature>
<evidence type="ECO:0008006" key="4">
    <source>
        <dbReference type="Google" id="ProtNLM"/>
    </source>
</evidence>
<name>A0A316YJ36_9BASI</name>
<dbReference type="OrthoDB" id="2504561at2759"/>
<reference evidence="2 3" key="1">
    <citation type="journal article" date="2018" name="Mol. Biol. Evol.">
        <title>Broad Genomic Sampling Reveals a Smut Pathogenic Ancestry of the Fungal Clade Ustilaginomycotina.</title>
        <authorList>
            <person name="Kijpornyongpan T."/>
            <person name="Mondo S.J."/>
            <person name="Barry K."/>
            <person name="Sandor L."/>
            <person name="Lee J."/>
            <person name="Lipzen A."/>
            <person name="Pangilinan J."/>
            <person name="LaButti K."/>
            <person name="Hainaut M."/>
            <person name="Henrissat B."/>
            <person name="Grigoriev I.V."/>
            <person name="Spatafora J.W."/>
            <person name="Aime M.C."/>
        </authorList>
    </citation>
    <scope>NUCLEOTIDE SEQUENCE [LARGE SCALE GENOMIC DNA]</scope>
    <source>
        <strain evidence="2 3">MCA 4198</strain>
    </source>
</reference>
<gene>
    <name evidence="2" type="ORF">FA10DRAFT_268000</name>
</gene>
<dbReference type="GeneID" id="37044052"/>
<dbReference type="Proteomes" id="UP000245768">
    <property type="component" value="Unassembled WGS sequence"/>
</dbReference>
<protein>
    <recommendedName>
        <fullName evidence="4">Anaphase-promoting complex subunit 5</fullName>
    </recommendedName>
</protein>
<keyword evidence="3" id="KW-1185">Reference proteome</keyword>